<dbReference type="AlphaFoldDB" id="A0A0D2AG80"/>
<dbReference type="OrthoDB" id="2534759at2759"/>
<feature type="compositionally biased region" description="Low complexity" evidence="1">
    <location>
        <begin position="41"/>
        <end position="59"/>
    </location>
</feature>
<keyword evidence="3" id="KW-1185">Reference proteome</keyword>
<dbReference type="PANTHER" id="PTHR38702">
    <property type="entry name" value="CALPONIN-HOMOLOGY (CH) DOMAIN-CONTAINING PROTEIN"/>
    <property type="match status" value="1"/>
</dbReference>
<feature type="compositionally biased region" description="Low complexity" evidence="1">
    <location>
        <begin position="107"/>
        <end position="126"/>
    </location>
</feature>
<gene>
    <name evidence="2" type="ORF">PV09_03383</name>
</gene>
<dbReference type="VEuPathDB" id="FungiDB:PV09_03383"/>
<dbReference type="HOGENOM" id="CLU_023476_0_0_1"/>
<accession>A0A0D2AG80</accession>
<dbReference type="PANTHER" id="PTHR38702:SF1">
    <property type="entry name" value="CALPONIN-HOMOLOGY (CH) DOMAIN-CONTAINING PROTEIN"/>
    <property type="match status" value="1"/>
</dbReference>
<protein>
    <recommendedName>
        <fullName evidence="4">Calponin-homology (CH) domain-containing protein</fullName>
    </recommendedName>
</protein>
<evidence type="ECO:0000313" key="3">
    <source>
        <dbReference type="Proteomes" id="UP000053259"/>
    </source>
</evidence>
<name>A0A0D2AG80_9PEZI</name>
<dbReference type="EMBL" id="KN847537">
    <property type="protein sequence ID" value="KIW05500.1"/>
    <property type="molecule type" value="Genomic_DNA"/>
</dbReference>
<feature type="region of interest" description="Disordered" evidence="1">
    <location>
        <begin position="560"/>
        <end position="598"/>
    </location>
</feature>
<feature type="region of interest" description="Disordered" evidence="1">
    <location>
        <begin position="1"/>
        <end position="77"/>
    </location>
</feature>
<reference evidence="2 3" key="1">
    <citation type="submission" date="2015-01" db="EMBL/GenBank/DDBJ databases">
        <title>The Genome Sequence of Ochroconis gallopava CBS43764.</title>
        <authorList>
            <consortium name="The Broad Institute Genomics Platform"/>
            <person name="Cuomo C."/>
            <person name="de Hoog S."/>
            <person name="Gorbushina A."/>
            <person name="Stielow B."/>
            <person name="Teixiera M."/>
            <person name="Abouelleil A."/>
            <person name="Chapman S.B."/>
            <person name="Priest M."/>
            <person name="Young S.K."/>
            <person name="Wortman J."/>
            <person name="Nusbaum C."/>
            <person name="Birren B."/>
        </authorList>
    </citation>
    <scope>NUCLEOTIDE SEQUENCE [LARGE SCALE GENOMIC DNA]</scope>
    <source>
        <strain evidence="2 3">CBS 43764</strain>
    </source>
</reference>
<evidence type="ECO:0000313" key="2">
    <source>
        <dbReference type="EMBL" id="KIW05500.1"/>
    </source>
</evidence>
<dbReference type="STRING" id="253628.A0A0D2AG80"/>
<dbReference type="GeneID" id="27311356"/>
<organism evidence="2 3">
    <name type="scientific">Verruconis gallopava</name>
    <dbReference type="NCBI Taxonomy" id="253628"/>
    <lineage>
        <taxon>Eukaryota</taxon>
        <taxon>Fungi</taxon>
        <taxon>Dikarya</taxon>
        <taxon>Ascomycota</taxon>
        <taxon>Pezizomycotina</taxon>
        <taxon>Dothideomycetes</taxon>
        <taxon>Pleosporomycetidae</taxon>
        <taxon>Venturiales</taxon>
        <taxon>Sympoventuriaceae</taxon>
        <taxon>Verruconis</taxon>
    </lineage>
</organism>
<feature type="region of interest" description="Disordered" evidence="1">
    <location>
        <begin position="106"/>
        <end position="151"/>
    </location>
</feature>
<dbReference type="RefSeq" id="XP_016215369.1">
    <property type="nucleotide sequence ID" value="XM_016356576.1"/>
</dbReference>
<dbReference type="InParanoid" id="A0A0D2AG80"/>
<feature type="compositionally biased region" description="Basic and acidic residues" evidence="1">
    <location>
        <begin position="19"/>
        <end position="34"/>
    </location>
</feature>
<dbReference type="Proteomes" id="UP000053259">
    <property type="component" value="Unassembled WGS sequence"/>
</dbReference>
<proteinExistence type="predicted"/>
<sequence length="598" mass="67262">MDRPGRALGEVEPQTVQNFREDPLSLHCLNDGEKSPNGLQSPSVTTSTTPTASSTSNAEPHPDRAPTPPPAATKMSSLAGASFEREASPPLTLSPTLAMDAVPQLDRSVSTASSMSSRRSSSSRLSDPGLTSTKRRGYMRPQVTTYSESAKNRESVMSLGSIAHLQYYFARTGLLDGKGAQIARPEMLRRKSSNIGSGSNSRAVSTSATVHADTPGAYSQSGLLSPTMAASASDSCAISDAGLTDSPIDQEAEIDWESEMMLPPTVSTYNQKPIYVPPPPDLTMLRRELTEALEDALKVLKETDKSPDDTEGWHEIQGVHLLDVITLAIRAARNYYTAHTKPQRLYQFKSEKDIRNDLYKTLEILKRMASRNFAGGIRQGEKVEILTWIVGISELIQSEIDEEKREQEEREKLCWRTGDWTGREREREELFLRSFMERPEEMPIWTDPADAGDANLPTPFLRFFHDGLRLVQLHNELVRKSRRNFEEIRIFHTDTAKPYRMAENLRYWIKAAQLRWDVRLNMDVMAVVHGEDPAAWREFDETILRWCQRVREEIMTEWEGKLSPTRRTPPTLKVEPQTPERPRTANLEVPAAELTPVA</sequence>
<evidence type="ECO:0000256" key="1">
    <source>
        <dbReference type="SAM" id="MobiDB-lite"/>
    </source>
</evidence>
<evidence type="ECO:0008006" key="4">
    <source>
        <dbReference type="Google" id="ProtNLM"/>
    </source>
</evidence>